<proteinExistence type="predicted"/>
<dbReference type="AlphaFoldDB" id="A0AA88S144"/>
<organism evidence="2 3">
    <name type="scientific">Channa striata</name>
    <name type="common">Snakehead murrel</name>
    <name type="synonym">Ophicephalus striatus</name>
    <dbReference type="NCBI Taxonomy" id="64152"/>
    <lineage>
        <taxon>Eukaryota</taxon>
        <taxon>Metazoa</taxon>
        <taxon>Chordata</taxon>
        <taxon>Craniata</taxon>
        <taxon>Vertebrata</taxon>
        <taxon>Euteleostomi</taxon>
        <taxon>Actinopterygii</taxon>
        <taxon>Neopterygii</taxon>
        <taxon>Teleostei</taxon>
        <taxon>Neoteleostei</taxon>
        <taxon>Acanthomorphata</taxon>
        <taxon>Anabantaria</taxon>
        <taxon>Anabantiformes</taxon>
        <taxon>Channoidei</taxon>
        <taxon>Channidae</taxon>
        <taxon>Channa</taxon>
    </lineage>
</organism>
<dbReference type="EMBL" id="JAUPFM010000016">
    <property type="protein sequence ID" value="KAK2826072.1"/>
    <property type="molecule type" value="Genomic_DNA"/>
</dbReference>
<protein>
    <submittedName>
        <fullName evidence="2">Uncharacterized protein</fullName>
    </submittedName>
</protein>
<keyword evidence="3" id="KW-1185">Reference proteome</keyword>
<dbReference type="Proteomes" id="UP001187415">
    <property type="component" value="Unassembled WGS sequence"/>
</dbReference>
<accession>A0AA88S144</accession>
<sequence length="67" mass="7165">MTAILPIHAVLHFLTLYFEGTTWLGIRAKLRAATKTNAARGASALSGMASRAWGAKDASEDPCLTFD</sequence>
<name>A0AA88S144_CHASR</name>
<reference evidence="2" key="1">
    <citation type="submission" date="2023-07" db="EMBL/GenBank/DDBJ databases">
        <title>Chromosome-level Genome Assembly of Striped Snakehead (Channa striata).</title>
        <authorList>
            <person name="Liu H."/>
        </authorList>
    </citation>
    <scope>NUCLEOTIDE SEQUENCE</scope>
    <source>
        <strain evidence="2">Gz</strain>
        <tissue evidence="2">Muscle</tissue>
    </source>
</reference>
<evidence type="ECO:0000256" key="1">
    <source>
        <dbReference type="SAM" id="MobiDB-lite"/>
    </source>
</evidence>
<feature type="region of interest" description="Disordered" evidence="1">
    <location>
        <begin position="44"/>
        <end position="67"/>
    </location>
</feature>
<gene>
    <name evidence="2" type="ORF">Q5P01_020286</name>
</gene>
<evidence type="ECO:0000313" key="3">
    <source>
        <dbReference type="Proteomes" id="UP001187415"/>
    </source>
</evidence>
<evidence type="ECO:0000313" key="2">
    <source>
        <dbReference type="EMBL" id="KAK2826072.1"/>
    </source>
</evidence>
<comment type="caution">
    <text evidence="2">The sequence shown here is derived from an EMBL/GenBank/DDBJ whole genome shotgun (WGS) entry which is preliminary data.</text>
</comment>